<sequence>MFTAAASVAGGYLSVEGDPTPQRIEDGAILLFPYGHAHSICDELTSPLTKIVHVGYDAQREYQVFPCEGEGSKMVVLCGAFHLEHPGDSPLLHGLPKVIHIPAEQGRLAQGFADLVHFIARESAEHLAGREVMLRRLTELLFIQVIRVWIDRQTQATDGWVAALRDQPVSTALGLIHQYPERSWTVEELAMAAALSRSSFSARFTRLVGEPPIKYLTRWRMYKATRLLKSDVEMEKIAELLGYESEVAFRKAFKREVGIPPARYRKLRS</sequence>
<proteinExistence type="predicted"/>
<dbReference type="Gene3D" id="1.10.10.60">
    <property type="entry name" value="Homeodomain-like"/>
    <property type="match status" value="2"/>
</dbReference>
<keyword evidence="2" id="KW-0238">DNA-binding</keyword>
<dbReference type="PANTHER" id="PTHR46796">
    <property type="entry name" value="HTH-TYPE TRANSCRIPTIONAL ACTIVATOR RHAS-RELATED"/>
    <property type="match status" value="1"/>
</dbReference>
<dbReference type="GO" id="GO:0003700">
    <property type="term" value="F:DNA-binding transcription factor activity"/>
    <property type="evidence" value="ECO:0007669"/>
    <property type="project" value="InterPro"/>
</dbReference>
<feature type="domain" description="HTH araC/xylS-type" evidence="4">
    <location>
        <begin position="170"/>
        <end position="267"/>
    </location>
</feature>
<protein>
    <submittedName>
        <fullName evidence="5">AraC family transcriptional regulator</fullName>
    </submittedName>
</protein>
<dbReference type="PROSITE" id="PS00041">
    <property type="entry name" value="HTH_ARAC_FAMILY_1"/>
    <property type="match status" value="1"/>
</dbReference>
<dbReference type="RefSeq" id="WP_188174712.1">
    <property type="nucleotide sequence ID" value="NZ_JACVVD010000003.1"/>
</dbReference>
<keyword evidence="6" id="KW-1185">Reference proteome</keyword>
<dbReference type="AlphaFoldDB" id="A0A926KN99"/>
<dbReference type="Pfam" id="PF12852">
    <property type="entry name" value="Cupin_6"/>
    <property type="match status" value="1"/>
</dbReference>
<dbReference type="InterPro" id="IPR009057">
    <property type="entry name" value="Homeodomain-like_sf"/>
</dbReference>
<accession>A0A926KN99</accession>
<name>A0A926KN99_9BACL</name>
<dbReference type="Pfam" id="PF12833">
    <property type="entry name" value="HTH_18"/>
    <property type="match status" value="1"/>
</dbReference>
<organism evidence="5 6">
    <name type="scientific">Paenibacillus sedimenti</name>
    <dbReference type="NCBI Taxonomy" id="2770274"/>
    <lineage>
        <taxon>Bacteria</taxon>
        <taxon>Bacillati</taxon>
        <taxon>Bacillota</taxon>
        <taxon>Bacilli</taxon>
        <taxon>Bacillales</taxon>
        <taxon>Paenibacillaceae</taxon>
        <taxon>Paenibacillus</taxon>
    </lineage>
</organism>
<dbReference type="SMART" id="SM00342">
    <property type="entry name" value="HTH_ARAC"/>
    <property type="match status" value="1"/>
</dbReference>
<dbReference type="InterPro" id="IPR032783">
    <property type="entry name" value="AraC_lig"/>
</dbReference>
<dbReference type="PROSITE" id="PS01124">
    <property type="entry name" value="HTH_ARAC_FAMILY_2"/>
    <property type="match status" value="1"/>
</dbReference>
<dbReference type="EMBL" id="JACVVD010000003">
    <property type="protein sequence ID" value="MBD0380974.1"/>
    <property type="molecule type" value="Genomic_DNA"/>
</dbReference>
<dbReference type="InterPro" id="IPR018060">
    <property type="entry name" value="HTH_AraC"/>
</dbReference>
<dbReference type="GO" id="GO:0043565">
    <property type="term" value="F:sequence-specific DNA binding"/>
    <property type="evidence" value="ECO:0007669"/>
    <property type="project" value="InterPro"/>
</dbReference>
<evidence type="ECO:0000256" key="1">
    <source>
        <dbReference type="ARBA" id="ARBA00023015"/>
    </source>
</evidence>
<comment type="caution">
    <text evidence="5">The sequence shown here is derived from an EMBL/GenBank/DDBJ whole genome shotgun (WGS) entry which is preliminary data.</text>
</comment>
<dbReference type="PANTHER" id="PTHR46796:SF7">
    <property type="entry name" value="ARAC FAMILY TRANSCRIPTIONAL REGULATOR"/>
    <property type="match status" value="1"/>
</dbReference>
<evidence type="ECO:0000313" key="5">
    <source>
        <dbReference type="EMBL" id="MBD0380974.1"/>
    </source>
</evidence>
<reference evidence="5" key="1">
    <citation type="submission" date="2020-09" db="EMBL/GenBank/DDBJ databases">
        <title>Draft Genome Sequence of Paenibacillus sp. WST5.</title>
        <authorList>
            <person name="Bao Z."/>
        </authorList>
    </citation>
    <scope>NUCLEOTIDE SEQUENCE</scope>
    <source>
        <strain evidence="5">WST5</strain>
    </source>
</reference>
<dbReference type="Proteomes" id="UP000650466">
    <property type="component" value="Unassembled WGS sequence"/>
</dbReference>
<evidence type="ECO:0000256" key="3">
    <source>
        <dbReference type="ARBA" id="ARBA00023163"/>
    </source>
</evidence>
<keyword evidence="1" id="KW-0805">Transcription regulation</keyword>
<gene>
    <name evidence="5" type="ORF">ICC18_12675</name>
</gene>
<dbReference type="SUPFAM" id="SSF46689">
    <property type="entry name" value="Homeodomain-like"/>
    <property type="match status" value="2"/>
</dbReference>
<dbReference type="InterPro" id="IPR018062">
    <property type="entry name" value="HTH_AraC-typ_CS"/>
</dbReference>
<dbReference type="InterPro" id="IPR050204">
    <property type="entry name" value="AraC_XylS_family_regulators"/>
</dbReference>
<evidence type="ECO:0000259" key="4">
    <source>
        <dbReference type="PROSITE" id="PS01124"/>
    </source>
</evidence>
<evidence type="ECO:0000256" key="2">
    <source>
        <dbReference type="ARBA" id="ARBA00023125"/>
    </source>
</evidence>
<evidence type="ECO:0000313" key="6">
    <source>
        <dbReference type="Proteomes" id="UP000650466"/>
    </source>
</evidence>
<keyword evidence="3" id="KW-0804">Transcription</keyword>